<dbReference type="Proteomes" id="UP000887159">
    <property type="component" value="Unassembled WGS sequence"/>
</dbReference>
<name>A0A8X6UYU8_TRICX</name>
<gene>
    <name evidence="1" type="ORF">TNCV_2124561</name>
</gene>
<sequence>MTGVLMGLQWSPPKNRFPITELMTSQQSRSITWESIQDRTIQRLRSKASQPLTYIYPADKEVTSTVLTPISDFKIHRKRGDKD</sequence>
<accession>A0A8X6UYU8</accession>
<protein>
    <submittedName>
        <fullName evidence="1">Uncharacterized protein</fullName>
    </submittedName>
</protein>
<proteinExistence type="predicted"/>
<keyword evidence="2" id="KW-1185">Reference proteome</keyword>
<comment type="caution">
    <text evidence="1">The sequence shown here is derived from an EMBL/GenBank/DDBJ whole genome shotgun (WGS) entry which is preliminary data.</text>
</comment>
<evidence type="ECO:0000313" key="1">
    <source>
        <dbReference type="EMBL" id="GFX86909.1"/>
    </source>
</evidence>
<organism evidence="1 2">
    <name type="scientific">Trichonephila clavipes</name>
    <name type="common">Golden silk orbweaver</name>
    <name type="synonym">Nephila clavipes</name>
    <dbReference type="NCBI Taxonomy" id="2585209"/>
    <lineage>
        <taxon>Eukaryota</taxon>
        <taxon>Metazoa</taxon>
        <taxon>Ecdysozoa</taxon>
        <taxon>Arthropoda</taxon>
        <taxon>Chelicerata</taxon>
        <taxon>Arachnida</taxon>
        <taxon>Araneae</taxon>
        <taxon>Araneomorphae</taxon>
        <taxon>Entelegynae</taxon>
        <taxon>Araneoidea</taxon>
        <taxon>Nephilidae</taxon>
        <taxon>Trichonephila</taxon>
    </lineage>
</organism>
<dbReference type="AlphaFoldDB" id="A0A8X6UYU8"/>
<reference evidence="1" key="1">
    <citation type="submission" date="2020-08" db="EMBL/GenBank/DDBJ databases">
        <title>Multicomponent nature underlies the extraordinary mechanical properties of spider dragline silk.</title>
        <authorList>
            <person name="Kono N."/>
            <person name="Nakamura H."/>
            <person name="Mori M."/>
            <person name="Yoshida Y."/>
            <person name="Ohtoshi R."/>
            <person name="Malay A.D."/>
            <person name="Moran D.A.P."/>
            <person name="Tomita M."/>
            <person name="Numata K."/>
            <person name="Arakawa K."/>
        </authorList>
    </citation>
    <scope>NUCLEOTIDE SEQUENCE</scope>
</reference>
<dbReference type="EMBL" id="BMAU01021016">
    <property type="protein sequence ID" value="GFX86909.1"/>
    <property type="molecule type" value="Genomic_DNA"/>
</dbReference>
<evidence type="ECO:0000313" key="2">
    <source>
        <dbReference type="Proteomes" id="UP000887159"/>
    </source>
</evidence>